<keyword evidence="9" id="KW-1185">Reference proteome</keyword>
<evidence type="ECO:0000256" key="4">
    <source>
        <dbReference type="ARBA" id="ARBA00022692"/>
    </source>
</evidence>
<evidence type="ECO:0000313" key="9">
    <source>
        <dbReference type="Proteomes" id="UP000318554"/>
    </source>
</evidence>
<dbReference type="InterPro" id="IPR017039">
    <property type="entry name" value="Virul_fac_BrkB"/>
</dbReference>
<evidence type="ECO:0000256" key="3">
    <source>
        <dbReference type="ARBA" id="ARBA00022519"/>
    </source>
</evidence>
<feature type="transmembrane region" description="Helical" evidence="7">
    <location>
        <begin position="139"/>
        <end position="161"/>
    </location>
</feature>
<accession>A0A554WR08</accession>
<dbReference type="PANTHER" id="PTHR30213:SF0">
    <property type="entry name" value="UPF0761 MEMBRANE PROTEIN YIHY"/>
    <property type="match status" value="1"/>
</dbReference>
<sequence length="447" mass="48666">MASARVRATAGGTAWGVDEADKGCIGWHDSGMQHDSSRLAVASVGALAQRLQTFPWRTTWQTLRERFAHDRLAVAAGSLTFTTTISLVPLLTVALAVFALFPAFGQMEQRVQRWMVEALVPDHLARQVAQYLWQFSSKAAQIGLGGALALLVTALALVLTIDRQLNDIWRVRRLRPLAQRVLMYWAVLTLAPLLLAVVLSASSYALSVSRGWLPVAHQGVKWLLDAAGFAAVVAGMTALYRFVPNAQVQTSHALVGGVFVAVAFELAQSLLAWYLRAVPTYSVVYGAFATVPILLVWLYLVWLIVLLGAVIVAYLPLLLAGVARRGNTPGWPMQLALELLAQLDASRQPPQPGLTAAQLARRLRVDPLQLQEPLQALQALGWVGRLSDADGRWVLLVDLRQRTLAELAQVLWLPRDASTEPLWRALPLEATAVAQVLPAPVARPIAG</sequence>
<evidence type="ECO:0000256" key="2">
    <source>
        <dbReference type="ARBA" id="ARBA00022475"/>
    </source>
</evidence>
<gene>
    <name evidence="8" type="ORF">Taqua_00862</name>
</gene>
<dbReference type="SUPFAM" id="SSF46785">
    <property type="entry name" value="Winged helix' DNA-binding domain"/>
    <property type="match status" value="1"/>
</dbReference>
<dbReference type="Pfam" id="PF03631">
    <property type="entry name" value="Virul_fac_BrkB"/>
    <property type="match status" value="1"/>
</dbReference>
<feature type="transmembrane region" description="Helical" evidence="7">
    <location>
        <begin position="254"/>
        <end position="275"/>
    </location>
</feature>
<comment type="caution">
    <text evidence="8">The sequence shown here is derived from an EMBL/GenBank/DDBJ whole genome shotgun (WGS) entry which is preliminary data.</text>
</comment>
<feature type="transmembrane region" description="Helical" evidence="7">
    <location>
        <begin position="287"/>
        <end position="315"/>
    </location>
</feature>
<dbReference type="Proteomes" id="UP000318554">
    <property type="component" value="Unassembled WGS sequence"/>
</dbReference>
<dbReference type="InterPro" id="IPR023679">
    <property type="entry name" value="UPF0761_bac"/>
</dbReference>
<evidence type="ECO:0000313" key="8">
    <source>
        <dbReference type="EMBL" id="TSE26016.1"/>
    </source>
</evidence>
<name>A0A554WR08_9BURK</name>
<feature type="transmembrane region" description="Helical" evidence="7">
    <location>
        <begin position="182"/>
        <end position="202"/>
    </location>
</feature>
<proteinExistence type="inferred from homology"/>
<dbReference type="InterPro" id="IPR036390">
    <property type="entry name" value="WH_DNA-bd_sf"/>
</dbReference>
<dbReference type="EMBL" id="VJNA01000008">
    <property type="protein sequence ID" value="TSE26016.1"/>
    <property type="molecule type" value="Genomic_DNA"/>
</dbReference>
<dbReference type="AlphaFoldDB" id="A0A554WR08"/>
<comment type="similarity">
    <text evidence="7">Belongs to the UPF0761 family.</text>
</comment>
<protein>
    <recommendedName>
        <fullName evidence="7">UPF0761 membrane protein Taqua_00862</fullName>
    </recommendedName>
</protein>
<keyword evidence="3" id="KW-0997">Cell inner membrane</keyword>
<feature type="transmembrane region" description="Helical" evidence="7">
    <location>
        <begin position="72"/>
        <end position="101"/>
    </location>
</feature>
<dbReference type="PANTHER" id="PTHR30213">
    <property type="entry name" value="INNER MEMBRANE PROTEIN YHJD"/>
    <property type="match status" value="1"/>
</dbReference>
<dbReference type="HAMAP" id="MF_00672">
    <property type="entry name" value="UPF0761"/>
    <property type="match status" value="1"/>
</dbReference>
<keyword evidence="5 7" id="KW-1133">Transmembrane helix</keyword>
<evidence type="ECO:0000256" key="6">
    <source>
        <dbReference type="ARBA" id="ARBA00023136"/>
    </source>
</evidence>
<evidence type="ECO:0000256" key="1">
    <source>
        <dbReference type="ARBA" id="ARBA00004651"/>
    </source>
</evidence>
<evidence type="ECO:0000256" key="5">
    <source>
        <dbReference type="ARBA" id="ARBA00022989"/>
    </source>
</evidence>
<keyword evidence="2 7" id="KW-1003">Cell membrane</keyword>
<reference evidence="8 9" key="1">
    <citation type="submission" date="2019-07" db="EMBL/GenBank/DDBJ databases">
        <title>Tepidimonas aquatica CLN-1 draft genome.</title>
        <authorList>
            <person name="Da Costa M.S."/>
            <person name="Froufe H.J.C."/>
            <person name="Egas C."/>
            <person name="Albuquerque L."/>
        </authorList>
    </citation>
    <scope>NUCLEOTIDE SEQUENCE [LARGE SCALE GENOMIC DNA]</scope>
    <source>
        <strain evidence="8 9">CLN-1</strain>
    </source>
</reference>
<keyword evidence="6 7" id="KW-0472">Membrane</keyword>
<feature type="transmembrane region" description="Helical" evidence="7">
    <location>
        <begin position="222"/>
        <end position="242"/>
    </location>
</feature>
<keyword evidence="4 7" id="KW-0812">Transmembrane</keyword>
<dbReference type="NCBIfam" id="TIGR00765">
    <property type="entry name" value="yihY_not_rbn"/>
    <property type="match status" value="1"/>
</dbReference>
<comment type="subcellular location">
    <subcellularLocation>
        <location evidence="1 7">Cell membrane</location>
        <topology evidence="1 7">Multi-pass membrane protein</topology>
    </subcellularLocation>
</comment>
<evidence type="ECO:0000256" key="7">
    <source>
        <dbReference type="HAMAP-Rule" id="MF_00672"/>
    </source>
</evidence>
<organism evidence="8 9">
    <name type="scientific">Tepidimonas aquatica</name>
    <dbReference type="NCBI Taxonomy" id="247482"/>
    <lineage>
        <taxon>Bacteria</taxon>
        <taxon>Pseudomonadati</taxon>
        <taxon>Pseudomonadota</taxon>
        <taxon>Betaproteobacteria</taxon>
        <taxon>Burkholderiales</taxon>
        <taxon>Tepidimonas</taxon>
    </lineage>
</organism>
<dbReference type="GO" id="GO:0005886">
    <property type="term" value="C:plasma membrane"/>
    <property type="evidence" value="ECO:0007669"/>
    <property type="project" value="UniProtKB-SubCell"/>
</dbReference>